<dbReference type="EMBL" id="QKZL01000034">
    <property type="protein sequence ID" value="PZX11248.1"/>
    <property type="molecule type" value="Genomic_DNA"/>
</dbReference>
<evidence type="ECO:0000313" key="1">
    <source>
        <dbReference type="EMBL" id="PZX11248.1"/>
    </source>
</evidence>
<dbReference type="Proteomes" id="UP000248916">
    <property type="component" value="Unassembled WGS sequence"/>
</dbReference>
<comment type="caution">
    <text evidence="1">The sequence shown here is derived from an EMBL/GenBank/DDBJ whole genome shotgun (WGS) entry which is preliminary data.</text>
</comment>
<dbReference type="AlphaFoldDB" id="A0A2W7MTF4"/>
<proteinExistence type="predicted"/>
<evidence type="ECO:0000313" key="2">
    <source>
        <dbReference type="Proteomes" id="UP000248916"/>
    </source>
</evidence>
<protein>
    <submittedName>
        <fullName evidence="1">Putative transposase</fullName>
    </submittedName>
</protein>
<name>A0A2W7MTF4_9RHOB</name>
<sequence>MKRSGFSEERIIGFLKKRPAGLSAAQHCRKYVVSEPTFYK</sequence>
<accession>A0A2W7MTF4</accession>
<reference evidence="1 2" key="1">
    <citation type="submission" date="2018-06" db="EMBL/GenBank/DDBJ databases">
        <title>Genomic Encyclopedia of Archaeal and Bacterial Type Strains, Phase II (KMG-II): from individual species to whole genera.</title>
        <authorList>
            <person name="Goeker M."/>
        </authorList>
    </citation>
    <scope>NUCLEOTIDE SEQUENCE [LARGE SCALE GENOMIC DNA]</scope>
    <source>
        <strain evidence="1 2">DSM 22009</strain>
    </source>
</reference>
<organism evidence="1 2">
    <name type="scientific">Palleronia aestuarii</name>
    <dbReference type="NCBI Taxonomy" id="568105"/>
    <lineage>
        <taxon>Bacteria</taxon>
        <taxon>Pseudomonadati</taxon>
        <taxon>Pseudomonadota</taxon>
        <taxon>Alphaproteobacteria</taxon>
        <taxon>Rhodobacterales</taxon>
        <taxon>Roseobacteraceae</taxon>
        <taxon>Palleronia</taxon>
    </lineage>
</organism>
<gene>
    <name evidence="1" type="ORF">LX81_03996</name>
</gene>
<keyword evidence="2" id="KW-1185">Reference proteome</keyword>